<evidence type="ECO:0000256" key="7">
    <source>
        <dbReference type="ARBA" id="ARBA00022692"/>
    </source>
</evidence>
<feature type="transmembrane region" description="Helical" evidence="13">
    <location>
        <begin position="13"/>
        <end position="31"/>
    </location>
</feature>
<keyword evidence="3" id="KW-0171">Cobalt transport</keyword>
<keyword evidence="10" id="KW-0921">Nickel transport</keyword>
<accession>A0A935TED1</accession>
<keyword evidence="9" id="KW-0406">Ion transport</keyword>
<dbReference type="GO" id="GO:0006824">
    <property type="term" value="P:cobalt ion transport"/>
    <property type="evidence" value="ECO:0007669"/>
    <property type="project" value="UniProtKB-KW"/>
</dbReference>
<protein>
    <recommendedName>
        <fullName evidence="13">Nickel/cobalt efflux system</fullName>
    </recommendedName>
</protein>
<dbReference type="GO" id="GO:0032025">
    <property type="term" value="P:response to cobalt ion"/>
    <property type="evidence" value="ECO:0007669"/>
    <property type="project" value="TreeGrafter"/>
</dbReference>
<organism evidence="14 15">
    <name type="scientific">Candidatus Accumulibacter affinis</name>
    <dbReference type="NCBI Taxonomy" id="2954384"/>
    <lineage>
        <taxon>Bacteria</taxon>
        <taxon>Pseudomonadati</taxon>
        <taxon>Pseudomonadota</taxon>
        <taxon>Betaproteobacteria</taxon>
        <taxon>Candidatus Accumulibacter</taxon>
    </lineage>
</organism>
<keyword evidence="11 13" id="KW-0472">Membrane</keyword>
<evidence type="ECO:0000256" key="3">
    <source>
        <dbReference type="ARBA" id="ARBA00022426"/>
    </source>
</evidence>
<dbReference type="GO" id="GO:0015099">
    <property type="term" value="F:nickel cation transmembrane transporter activity"/>
    <property type="evidence" value="ECO:0007669"/>
    <property type="project" value="UniProtKB-UniRule"/>
</dbReference>
<evidence type="ECO:0000256" key="11">
    <source>
        <dbReference type="ARBA" id="ARBA00023136"/>
    </source>
</evidence>
<dbReference type="EMBL" id="JADJOT010000012">
    <property type="protein sequence ID" value="MBK7956139.1"/>
    <property type="molecule type" value="Genomic_DNA"/>
</dbReference>
<evidence type="ECO:0000256" key="9">
    <source>
        <dbReference type="ARBA" id="ARBA00023065"/>
    </source>
</evidence>
<feature type="transmembrane region" description="Helical" evidence="13">
    <location>
        <begin position="352"/>
        <end position="370"/>
    </location>
</feature>
<dbReference type="Proteomes" id="UP000706151">
    <property type="component" value="Unassembled WGS sequence"/>
</dbReference>
<evidence type="ECO:0000256" key="8">
    <source>
        <dbReference type="ARBA" id="ARBA00022989"/>
    </source>
</evidence>
<keyword evidence="5" id="KW-1003">Cell membrane</keyword>
<dbReference type="InterPro" id="IPR011541">
    <property type="entry name" value="Ni/Co_transpt_high_affinity"/>
</dbReference>
<name>A0A935TED1_9PROT</name>
<evidence type="ECO:0000256" key="2">
    <source>
        <dbReference type="ARBA" id="ARBA00004651"/>
    </source>
</evidence>
<sequence>MTSFSTLLAQGTANAWLFIPSAILLGSLHGLEPGHSKTMMAAFIVAIRGTVGQAVLLGLSATLSHTAVVWVIALGGMYFGQKWDAETSEPYLQVASAVLIVGVAVWMMWRTWRQQQFAEQGHDHDHEHHHDDTKRIDTGHGVVQLEVFEDGVPPRFRLFRESGHGQTWTADQVGIETERPDGSRQTFRFVQRDGFVESEQEIPEPHEFVARLRLGDEQHSHDYDVEFVEHDHHHHAIKDYEGLDVSAPGYQDAHELAHANDIRRRFANREVTTGQIIMFGLTGGLIPCPASITVLLLCLQLKEITLGATLVLCFSIGLALTMVLSGALAALSVKHVSKRWSGFGEFARKAPYFSGALILFVGLYLGYQGLQALA</sequence>
<dbReference type="GO" id="GO:0005886">
    <property type="term" value="C:plasma membrane"/>
    <property type="evidence" value="ECO:0007669"/>
    <property type="project" value="UniProtKB-SubCell"/>
</dbReference>
<feature type="transmembrane region" description="Helical" evidence="13">
    <location>
        <begin position="273"/>
        <end position="297"/>
    </location>
</feature>
<dbReference type="AlphaFoldDB" id="A0A935TED1"/>
<evidence type="ECO:0000256" key="6">
    <source>
        <dbReference type="ARBA" id="ARBA00022596"/>
    </source>
</evidence>
<evidence type="ECO:0000256" key="4">
    <source>
        <dbReference type="ARBA" id="ARBA00022448"/>
    </source>
</evidence>
<reference evidence="14 15" key="1">
    <citation type="submission" date="2020-10" db="EMBL/GenBank/DDBJ databases">
        <title>Connecting structure to function with the recovery of over 1000 high-quality activated sludge metagenome-assembled genomes encoding full-length rRNA genes using long-read sequencing.</title>
        <authorList>
            <person name="Singleton C.M."/>
            <person name="Petriglieri F."/>
            <person name="Kristensen J.M."/>
            <person name="Kirkegaard R.H."/>
            <person name="Michaelsen T.Y."/>
            <person name="Andersen M.H."/>
            <person name="Karst S.M."/>
            <person name="Dueholm M.S."/>
            <person name="Nielsen P.H."/>
            <person name="Albertsen M."/>
        </authorList>
    </citation>
    <scope>NUCLEOTIDE SEQUENCE [LARGE SCALE GENOMIC DNA]</scope>
    <source>
        <strain evidence="14">Fred_18-Q3-R57-64_BAT3C.720</strain>
    </source>
</reference>
<dbReference type="InterPro" id="IPR051224">
    <property type="entry name" value="NiCoT_RcnA"/>
</dbReference>
<keyword evidence="8 13" id="KW-1133">Transmembrane helix</keyword>
<keyword evidence="4 13" id="KW-0813">Transport</keyword>
<evidence type="ECO:0000313" key="15">
    <source>
        <dbReference type="Proteomes" id="UP000706151"/>
    </source>
</evidence>
<evidence type="ECO:0000256" key="1">
    <source>
        <dbReference type="ARBA" id="ARBA00002510"/>
    </source>
</evidence>
<evidence type="ECO:0000256" key="10">
    <source>
        <dbReference type="ARBA" id="ARBA00023112"/>
    </source>
</evidence>
<feature type="transmembrane region" description="Helical" evidence="13">
    <location>
        <begin position="51"/>
        <end position="79"/>
    </location>
</feature>
<comment type="similarity">
    <text evidence="13">Belongs to the NiCoT transporter (TC 2.A.52) family.</text>
</comment>
<evidence type="ECO:0000256" key="12">
    <source>
        <dbReference type="ARBA" id="ARBA00023285"/>
    </source>
</evidence>
<dbReference type="NCBIfam" id="NF007454">
    <property type="entry name" value="PRK10019.1"/>
    <property type="match status" value="2"/>
</dbReference>
<dbReference type="GO" id="GO:0010045">
    <property type="term" value="P:response to nickel cation"/>
    <property type="evidence" value="ECO:0007669"/>
    <property type="project" value="TreeGrafter"/>
</dbReference>
<keyword evidence="6" id="KW-0533">Nickel</keyword>
<dbReference type="PANTHER" id="PTHR40659:SF1">
    <property type="entry name" value="NICKEL_COBALT EFFLUX SYSTEM RCNA"/>
    <property type="match status" value="1"/>
</dbReference>
<evidence type="ECO:0000313" key="14">
    <source>
        <dbReference type="EMBL" id="MBK7956139.1"/>
    </source>
</evidence>
<comment type="function">
    <text evidence="1">Efflux system for nickel and cobalt.</text>
</comment>
<gene>
    <name evidence="14" type="ORF">IPK02_20550</name>
</gene>
<feature type="transmembrane region" description="Helical" evidence="13">
    <location>
        <begin position="309"/>
        <end position="331"/>
    </location>
</feature>
<proteinExistence type="inferred from homology"/>
<dbReference type="GO" id="GO:0046583">
    <property type="term" value="F:monoatomic cation efflux transmembrane transporter activity"/>
    <property type="evidence" value="ECO:0007669"/>
    <property type="project" value="TreeGrafter"/>
</dbReference>
<keyword evidence="12" id="KW-0170">Cobalt</keyword>
<evidence type="ECO:0000256" key="5">
    <source>
        <dbReference type="ARBA" id="ARBA00022475"/>
    </source>
</evidence>
<comment type="subcellular location">
    <subcellularLocation>
        <location evidence="2 13">Cell membrane</location>
        <topology evidence="2 13">Multi-pass membrane protein</topology>
    </subcellularLocation>
</comment>
<evidence type="ECO:0000256" key="13">
    <source>
        <dbReference type="RuleBase" id="RU362101"/>
    </source>
</evidence>
<feature type="transmembrane region" description="Helical" evidence="13">
    <location>
        <begin position="91"/>
        <end position="109"/>
    </location>
</feature>
<comment type="caution">
    <text evidence="14">The sequence shown here is derived from an EMBL/GenBank/DDBJ whole genome shotgun (WGS) entry which is preliminary data.</text>
</comment>
<dbReference type="Pfam" id="PF03824">
    <property type="entry name" value="NicO"/>
    <property type="match status" value="2"/>
</dbReference>
<dbReference type="PANTHER" id="PTHR40659">
    <property type="entry name" value="NICKEL/COBALT EFFLUX SYSTEM RCNA"/>
    <property type="match status" value="1"/>
</dbReference>
<keyword evidence="7 13" id="KW-0812">Transmembrane</keyword>